<dbReference type="AlphaFoldDB" id="A0A0R1MWG0"/>
<dbReference type="PATRIC" id="fig|1423792.3.peg.2901"/>
<accession>A0A0R1MWG0</accession>
<gene>
    <name evidence="1" type="ORF">FD09_GL002829</name>
</gene>
<dbReference type="EMBL" id="AZEC01000007">
    <property type="protein sequence ID" value="KRL12512.1"/>
    <property type="molecule type" value="Genomic_DNA"/>
</dbReference>
<dbReference type="OrthoDB" id="2302008at2"/>
<name>A0A0R1MWG0_9LACO</name>
<proteinExistence type="predicted"/>
<evidence type="ECO:0000313" key="2">
    <source>
        <dbReference type="Proteomes" id="UP000051330"/>
    </source>
</evidence>
<keyword evidence="2" id="KW-1185">Reference proteome</keyword>
<dbReference type="STRING" id="1423792.FD09_GL002829"/>
<dbReference type="RefSeq" id="WP_057820507.1">
    <property type="nucleotide sequence ID" value="NZ_AZEC01000007.1"/>
</dbReference>
<sequence>MKLYQALTQVTVDDTMIDDVTNFKITTQLQAPLHFTPGQLYHYIDAVLKSGAHHEENNLRYVTDAAFIAANYDYRKNDFTASLQAFDDKVAFAQQIVLDLNRHCSVNVYPDKREFQIIFVD</sequence>
<reference evidence="1 2" key="1">
    <citation type="journal article" date="2015" name="Genome Announc.">
        <title>Expanding the biotechnology potential of lactobacilli through comparative genomics of 213 strains and associated genera.</title>
        <authorList>
            <person name="Sun Z."/>
            <person name="Harris H.M."/>
            <person name="McCann A."/>
            <person name="Guo C."/>
            <person name="Argimon S."/>
            <person name="Zhang W."/>
            <person name="Yang X."/>
            <person name="Jeffery I.B."/>
            <person name="Cooney J.C."/>
            <person name="Kagawa T.F."/>
            <person name="Liu W."/>
            <person name="Song Y."/>
            <person name="Salvetti E."/>
            <person name="Wrobel A."/>
            <person name="Rasinkangas P."/>
            <person name="Parkhill J."/>
            <person name="Rea M.C."/>
            <person name="O'Sullivan O."/>
            <person name="Ritari J."/>
            <person name="Douillard F.P."/>
            <person name="Paul Ross R."/>
            <person name="Yang R."/>
            <person name="Briner A.E."/>
            <person name="Felis G.E."/>
            <person name="de Vos W.M."/>
            <person name="Barrangou R."/>
            <person name="Klaenhammer T.R."/>
            <person name="Caufield P.W."/>
            <person name="Cui Y."/>
            <person name="Zhang H."/>
            <person name="O'Toole P.W."/>
        </authorList>
    </citation>
    <scope>NUCLEOTIDE SEQUENCE [LARGE SCALE GENOMIC DNA]</scope>
    <source>
        <strain evidence="1 2">DSM 12744</strain>
    </source>
</reference>
<evidence type="ECO:0000313" key="1">
    <source>
        <dbReference type="EMBL" id="KRL12512.1"/>
    </source>
</evidence>
<organism evidence="1 2">
    <name type="scientific">Schleiferilactobacillus perolens DSM 12744</name>
    <dbReference type="NCBI Taxonomy" id="1423792"/>
    <lineage>
        <taxon>Bacteria</taxon>
        <taxon>Bacillati</taxon>
        <taxon>Bacillota</taxon>
        <taxon>Bacilli</taxon>
        <taxon>Lactobacillales</taxon>
        <taxon>Lactobacillaceae</taxon>
        <taxon>Schleiferilactobacillus</taxon>
    </lineage>
</organism>
<protein>
    <submittedName>
        <fullName evidence="1">Uncharacterized protein</fullName>
    </submittedName>
</protein>
<dbReference type="Proteomes" id="UP000051330">
    <property type="component" value="Unassembled WGS sequence"/>
</dbReference>
<comment type="caution">
    <text evidence="1">The sequence shown here is derived from an EMBL/GenBank/DDBJ whole genome shotgun (WGS) entry which is preliminary data.</text>
</comment>